<comment type="caution">
    <text evidence="2">The sequence shown here is derived from an EMBL/GenBank/DDBJ whole genome shotgun (WGS) entry which is preliminary data.</text>
</comment>
<evidence type="ECO:0000313" key="2">
    <source>
        <dbReference type="EMBL" id="THG93764.1"/>
    </source>
</evidence>
<reference evidence="2 3" key="1">
    <citation type="submission" date="2019-02" db="EMBL/GenBank/DDBJ databases">
        <title>Genome sequencing of the rare red list fungi Phlebia centrifuga.</title>
        <authorList>
            <person name="Buettner E."/>
            <person name="Kellner H."/>
        </authorList>
    </citation>
    <scope>NUCLEOTIDE SEQUENCE [LARGE SCALE GENOMIC DNA]</scope>
    <source>
        <strain evidence="2 3">DSM 108282</strain>
    </source>
</reference>
<dbReference type="AlphaFoldDB" id="A0A4S4K7E2"/>
<name>A0A4S4K7E2_9APHY</name>
<feature type="compositionally biased region" description="Acidic residues" evidence="1">
    <location>
        <begin position="198"/>
        <end position="213"/>
    </location>
</feature>
<dbReference type="EMBL" id="SGPJ01000575">
    <property type="protein sequence ID" value="THG93764.1"/>
    <property type="molecule type" value="Genomic_DNA"/>
</dbReference>
<evidence type="ECO:0000256" key="1">
    <source>
        <dbReference type="SAM" id="MobiDB-lite"/>
    </source>
</evidence>
<dbReference type="Proteomes" id="UP000309038">
    <property type="component" value="Unassembled WGS sequence"/>
</dbReference>
<feature type="compositionally biased region" description="Acidic residues" evidence="1">
    <location>
        <begin position="173"/>
        <end position="190"/>
    </location>
</feature>
<proteinExistence type="predicted"/>
<organism evidence="2 3">
    <name type="scientific">Hermanssonia centrifuga</name>
    <dbReference type="NCBI Taxonomy" id="98765"/>
    <lineage>
        <taxon>Eukaryota</taxon>
        <taxon>Fungi</taxon>
        <taxon>Dikarya</taxon>
        <taxon>Basidiomycota</taxon>
        <taxon>Agaricomycotina</taxon>
        <taxon>Agaricomycetes</taxon>
        <taxon>Polyporales</taxon>
        <taxon>Meruliaceae</taxon>
        <taxon>Hermanssonia</taxon>
    </lineage>
</organism>
<sequence>MSSTKATRTRSAASKLAVVMLPRAASSSASTSAADPIAQGMPAFVTQQVDRMESALERHAEDPDDEANLREMSNVVATVDREVQGDLYLRQVRRQLLECRPIVEAFDKREREAEARRKKSEAAKAEKQRKAQAATVRAVSRGQRRQEAAAKKKAAAKRAPVKGKGKRRAVSSDLEDDDDDAEVEEDEDDVGSGSGVDELAEGEDDEEEEEEEPEVRIVKRRKSSVAGSGGPVKRQRFEDDDEKADSGSQTGKLGEVNAISCTRCTSLGRDCRQPAGRPDAANCANCAKVHSRCTRQEYQPAGLYAAALQASTAAHTAQALAISASQASGRAEFLSIGQSQAVRALRRSSVLMHEMLNLLLGETYGNDPDHIPPEIMLRMDESRRLLSDDSLLRQIDNLLPVTSEPEAGPSGAASGGARGAEVDGSSAAPVASDAPGGSSVDPVVRTADHPPINVL</sequence>
<evidence type="ECO:0000313" key="3">
    <source>
        <dbReference type="Proteomes" id="UP000309038"/>
    </source>
</evidence>
<accession>A0A4S4K7E2</accession>
<keyword evidence="3" id="KW-1185">Reference proteome</keyword>
<feature type="region of interest" description="Disordered" evidence="1">
    <location>
        <begin position="399"/>
        <end position="455"/>
    </location>
</feature>
<feature type="compositionally biased region" description="Low complexity" evidence="1">
    <location>
        <begin position="403"/>
        <end position="412"/>
    </location>
</feature>
<feature type="compositionally biased region" description="Basic and acidic residues" evidence="1">
    <location>
        <begin position="115"/>
        <end position="129"/>
    </location>
</feature>
<feature type="compositionally biased region" description="Basic residues" evidence="1">
    <location>
        <begin position="151"/>
        <end position="169"/>
    </location>
</feature>
<feature type="region of interest" description="Disordered" evidence="1">
    <location>
        <begin position="115"/>
        <end position="252"/>
    </location>
</feature>
<protein>
    <submittedName>
        <fullName evidence="2">Uncharacterized protein</fullName>
    </submittedName>
</protein>
<gene>
    <name evidence="2" type="ORF">EW026_g7562</name>
</gene>